<organism evidence="1 2">
    <name type="scientific">Linum trigynum</name>
    <dbReference type="NCBI Taxonomy" id="586398"/>
    <lineage>
        <taxon>Eukaryota</taxon>
        <taxon>Viridiplantae</taxon>
        <taxon>Streptophyta</taxon>
        <taxon>Embryophyta</taxon>
        <taxon>Tracheophyta</taxon>
        <taxon>Spermatophyta</taxon>
        <taxon>Magnoliopsida</taxon>
        <taxon>eudicotyledons</taxon>
        <taxon>Gunneridae</taxon>
        <taxon>Pentapetalae</taxon>
        <taxon>rosids</taxon>
        <taxon>fabids</taxon>
        <taxon>Malpighiales</taxon>
        <taxon>Linaceae</taxon>
        <taxon>Linum</taxon>
    </lineage>
</organism>
<dbReference type="AlphaFoldDB" id="A0AAV2CIQ7"/>
<proteinExistence type="predicted"/>
<dbReference type="EMBL" id="OZ034813">
    <property type="protein sequence ID" value="CAL1356193.1"/>
    <property type="molecule type" value="Genomic_DNA"/>
</dbReference>
<protein>
    <submittedName>
        <fullName evidence="1">Uncharacterized protein</fullName>
    </submittedName>
</protein>
<accession>A0AAV2CIQ7</accession>
<sequence length="74" mass="7992">MSDGAAVDEHFVEGDRESSVVAVDNHGTGVAFAGANWWRFVFSIGPMVTNDDGARTYLRRMASILTTMAPRAAM</sequence>
<evidence type="ECO:0000313" key="1">
    <source>
        <dbReference type="EMBL" id="CAL1356193.1"/>
    </source>
</evidence>
<keyword evidence="2" id="KW-1185">Reference proteome</keyword>
<reference evidence="1 2" key="1">
    <citation type="submission" date="2024-04" db="EMBL/GenBank/DDBJ databases">
        <authorList>
            <person name="Fracassetti M."/>
        </authorList>
    </citation>
    <scope>NUCLEOTIDE SEQUENCE [LARGE SCALE GENOMIC DNA]</scope>
</reference>
<evidence type="ECO:0000313" key="2">
    <source>
        <dbReference type="Proteomes" id="UP001497516"/>
    </source>
</evidence>
<name>A0AAV2CIQ7_9ROSI</name>
<gene>
    <name evidence="1" type="ORF">LTRI10_LOCUS3909</name>
</gene>
<dbReference type="Proteomes" id="UP001497516">
    <property type="component" value="Chromosome 1"/>
</dbReference>